<evidence type="ECO:0000256" key="1">
    <source>
        <dbReference type="SAM" id="MobiDB-lite"/>
    </source>
</evidence>
<feature type="compositionally biased region" description="Acidic residues" evidence="1">
    <location>
        <begin position="757"/>
        <end position="767"/>
    </location>
</feature>
<dbReference type="InterPro" id="IPR008972">
    <property type="entry name" value="Cupredoxin"/>
</dbReference>
<dbReference type="SMART" id="SM00306">
    <property type="entry name" value="HintN"/>
    <property type="match status" value="1"/>
</dbReference>
<dbReference type="SUPFAM" id="SSF49503">
    <property type="entry name" value="Cupredoxins"/>
    <property type="match status" value="1"/>
</dbReference>
<dbReference type="GO" id="GO:0016540">
    <property type="term" value="P:protein autoprocessing"/>
    <property type="evidence" value="ECO:0007669"/>
    <property type="project" value="InterPro"/>
</dbReference>
<dbReference type="PANTHER" id="PTHR46706">
    <property type="entry name" value="PROTEIN QUA-1-RELATED"/>
    <property type="match status" value="1"/>
</dbReference>
<dbReference type="SUPFAM" id="SSF51294">
    <property type="entry name" value="Hedgehog/intein (Hint) domain"/>
    <property type="match status" value="1"/>
</dbReference>
<dbReference type="InterPro" id="IPR003587">
    <property type="entry name" value="Hint_dom_N"/>
</dbReference>
<reference evidence="4" key="1">
    <citation type="submission" date="2020-06" db="EMBL/GenBank/DDBJ databases">
        <authorList>
            <consortium name="Plant Systems Biology data submission"/>
        </authorList>
    </citation>
    <scope>NUCLEOTIDE SEQUENCE</scope>
    <source>
        <strain evidence="4">D6</strain>
    </source>
</reference>
<accession>A0A9N8ERP9</accession>
<protein>
    <submittedName>
        <fullName evidence="4">Warthog protein (Partial)</fullName>
    </submittedName>
</protein>
<dbReference type="InterPro" id="IPR001767">
    <property type="entry name" value="Hedgehog_Hint"/>
</dbReference>
<keyword evidence="5" id="KW-1185">Reference proteome</keyword>
<name>A0A9N8ERP9_9STRA</name>
<dbReference type="Proteomes" id="UP001153069">
    <property type="component" value="Unassembled WGS sequence"/>
</dbReference>
<organism evidence="4 5">
    <name type="scientific">Seminavis robusta</name>
    <dbReference type="NCBI Taxonomy" id="568900"/>
    <lineage>
        <taxon>Eukaryota</taxon>
        <taxon>Sar</taxon>
        <taxon>Stramenopiles</taxon>
        <taxon>Ochrophyta</taxon>
        <taxon>Bacillariophyta</taxon>
        <taxon>Bacillariophyceae</taxon>
        <taxon>Bacillariophycidae</taxon>
        <taxon>Naviculales</taxon>
        <taxon>Naviculaceae</taxon>
        <taxon>Seminavis</taxon>
    </lineage>
</organism>
<feature type="non-terminal residue" evidence="4">
    <location>
        <position position="988"/>
    </location>
</feature>
<dbReference type="OrthoDB" id="59871at2759"/>
<dbReference type="InterPro" id="IPR052140">
    <property type="entry name" value="Dev_Signal_Hedgehog-like"/>
</dbReference>
<evidence type="ECO:0000259" key="3">
    <source>
        <dbReference type="PROSITE" id="PS51485"/>
    </source>
</evidence>
<feature type="region of interest" description="Disordered" evidence="1">
    <location>
        <begin position="740"/>
        <end position="779"/>
    </location>
</feature>
<dbReference type="InterPro" id="IPR036844">
    <property type="entry name" value="Hint_dom_sf"/>
</dbReference>
<dbReference type="PANTHER" id="PTHR46706:SF12">
    <property type="entry name" value="PROTEIN QUA-1-RELATED"/>
    <property type="match status" value="1"/>
</dbReference>
<keyword evidence="2" id="KW-0732">Signal</keyword>
<dbReference type="Gene3D" id="2.170.16.10">
    <property type="entry name" value="Hedgehog/Intein (Hint) domain"/>
    <property type="match status" value="1"/>
</dbReference>
<dbReference type="AlphaFoldDB" id="A0A9N8ERP9"/>
<proteinExistence type="predicted"/>
<dbReference type="GO" id="GO:0009055">
    <property type="term" value="F:electron transfer activity"/>
    <property type="evidence" value="ECO:0007669"/>
    <property type="project" value="InterPro"/>
</dbReference>
<dbReference type="EMBL" id="CAICTM010001753">
    <property type="protein sequence ID" value="CAB9525962.1"/>
    <property type="molecule type" value="Genomic_DNA"/>
</dbReference>
<feature type="signal peptide" evidence="2">
    <location>
        <begin position="1"/>
        <end position="37"/>
    </location>
</feature>
<evidence type="ECO:0000313" key="5">
    <source>
        <dbReference type="Proteomes" id="UP001153069"/>
    </source>
</evidence>
<dbReference type="Pfam" id="PF01079">
    <property type="entry name" value="Hint"/>
    <property type="match status" value="1"/>
</dbReference>
<feature type="domain" description="Phytocyanin" evidence="3">
    <location>
        <begin position="51"/>
        <end position="154"/>
    </location>
</feature>
<dbReference type="PROSITE" id="PS51485">
    <property type="entry name" value="PHYTOCYANIN"/>
    <property type="match status" value="1"/>
</dbReference>
<evidence type="ECO:0000256" key="2">
    <source>
        <dbReference type="SAM" id="SignalP"/>
    </source>
</evidence>
<evidence type="ECO:0000313" key="4">
    <source>
        <dbReference type="EMBL" id="CAB9525962.1"/>
    </source>
</evidence>
<dbReference type="CDD" id="cd00081">
    <property type="entry name" value="Hint"/>
    <property type="match status" value="1"/>
</dbReference>
<gene>
    <name evidence="4" type="ORF">SEMRO_1755_G295570.1</name>
</gene>
<sequence length="988" mass="105629">MMFTYPRNGALRSSWTSTVAVCSGLLFLLTTPIAVHAQVVVENVVTSAESATIVIGGDRGWTEGVCYQPVQGGTGVFPGDRLEFRFAAHNVYQMASLQDFMDCNFTDATLLAQVGEAPFTYTIPDESEDVLYFACQVGDHCSSGTQKVQVPVTSFWTGGGGERLPPVSSVIFGASADDCNALQSGVVDESTQLEANRLQAECSDPEPVEGEPHTFTRSCLSGPATLTPGGVINRLFLMYYPFPRDTRVALGQRNFEFVTGSFEEGIVPVPVNQLYVHHLSGNIVFGQGAEGLRQDAPDAPFKEPYAIMSGDEGDFTIMHLIDLREVDDWLSCIECRCPTSSDGSYLDELANTGNITGGVTVAPIYRRGPATTLRGPLACGCHWPVVGRCETGELLCSGETIYGTNPETDEGFLTAVSVDDHDPPITFPADRVVRFVTDYNATNLHTGVMGYLFVFVATPNQVTSKDVNLTVDVCIQSTCDTSLLPDIDLEAFQTSLAFPVERQADPGCVDTIEESPSCTFGGLCDCESFVNAPESSGCNGFYASAFGDIEIRSVCANYCGCDVTTAAAMDSDIPPTISATEAPGQVFTSCKDTLADNPACIFGNLCECEEFVNLPESGGCGGVYSTEMGDIVVSDVCAAYCGDCAEVSLEELFQEAYQEVVTMSFHDKCLFSTKECQSLLSNMYSCAEEKPGIETLDPLIRNFVVTRGRSVALESAKLGHPTLHVDQEDQVVGMCPEVDPTVSPEPPTPSPTVADEPAVEAAEEVVPEEAPAATTSADCENTLSSNPACTFGGLCSCEELVNAPQVEGDGCDGVYKNSFGDIAILSVCAKYCGCPDKEPPAVAAPSGPSFCFSEDSTVEVLGKGTVSMKHLNVGDKVHGAHSTYEPVYGFAHYDRAGKTEFLKIHMKGNNWGPLEVTGDHLVYVNEKFLPAKSVQVGDSLQVEDGSAVVTKITRRWKTGLYAPLTPSGTLLVNGVKVSSYVTLTRDKD</sequence>
<dbReference type="Gene3D" id="2.60.40.420">
    <property type="entry name" value="Cupredoxins - blue copper proteins"/>
    <property type="match status" value="1"/>
</dbReference>
<comment type="caution">
    <text evidence="4">The sequence shown here is derived from an EMBL/GenBank/DDBJ whole genome shotgun (WGS) entry which is preliminary data.</text>
</comment>
<feature type="chain" id="PRO_5040122839" evidence="2">
    <location>
        <begin position="38"/>
        <end position="988"/>
    </location>
</feature>
<dbReference type="InterPro" id="IPR003245">
    <property type="entry name" value="Phytocyanin_dom"/>
</dbReference>